<dbReference type="EMBL" id="WESC01000002">
    <property type="protein sequence ID" value="KAB7742126.1"/>
    <property type="molecule type" value="Genomic_DNA"/>
</dbReference>
<dbReference type="InterPro" id="IPR051680">
    <property type="entry name" value="ATP-dep_Glu-Cys_Ligase-2"/>
</dbReference>
<comment type="caution">
    <text evidence="2">The sequence shown here is derived from an EMBL/GenBank/DDBJ whole genome shotgun (WGS) entry which is preliminary data.</text>
</comment>
<feature type="domain" description="DUF403" evidence="1">
    <location>
        <begin position="1"/>
        <end position="312"/>
    </location>
</feature>
<dbReference type="AlphaFoldDB" id="A0A6N6VKU4"/>
<proteinExistence type="predicted"/>
<gene>
    <name evidence="2" type="ORF">F2P47_02305</name>
</gene>
<dbReference type="RefSeq" id="WP_152214548.1">
    <property type="nucleotide sequence ID" value="NZ_JBAQYD010000308.1"/>
</dbReference>
<dbReference type="Proteomes" id="UP000468901">
    <property type="component" value="Unassembled WGS sequence"/>
</dbReference>
<sequence length="313" mass="36171">MLSRTADSLYWIARYMERAENLARILQVTDRLSLMPSSAETTGSEWHSTIIVSDCEEGFYSKYGDATPEHVISYLAFDEDNPSSIRNCIETARRNARAVRTALTSEQWETLNATWLELPKWSETRVRGSGLHRFLDWVKDRSLLFHGGTVATMLRCDSYHFMQLGTFVERGDNTARILDVKYHLLLPEHAEVGGGIDYYQWASILRAVSGYRSYHVLYKEGIRPWHIAEFLIMRDQMPRSLVSCTAKIKDCLDALGEEYGQRHDCHRMAGQVYSQLRFGQVSDVFRQGLHEFLTQYVEQNNRLGSEISRSYLM</sequence>
<dbReference type="PANTHER" id="PTHR34595:SF7">
    <property type="entry name" value="SLL1039 PROTEIN"/>
    <property type="match status" value="1"/>
</dbReference>
<evidence type="ECO:0000313" key="2">
    <source>
        <dbReference type="EMBL" id="KAB7742126.1"/>
    </source>
</evidence>
<dbReference type="InterPro" id="IPR007296">
    <property type="entry name" value="DUF403"/>
</dbReference>
<organism evidence="2 3">
    <name type="scientific">Parvibaculum sedimenti</name>
    <dbReference type="NCBI Taxonomy" id="2608632"/>
    <lineage>
        <taxon>Bacteria</taxon>
        <taxon>Pseudomonadati</taxon>
        <taxon>Pseudomonadota</taxon>
        <taxon>Alphaproteobacteria</taxon>
        <taxon>Hyphomicrobiales</taxon>
        <taxon>Parvibaculaceae</taxon>
        <taxon>Parvibaculum</taxon>
    </lineage>
</organism>
<evidence type="ECO:0000259" key="1">
    <source>
        <dbReference type="Pfam" id="PF04168"/>
    </source>
</evidence>
<dbReference type="Pfam" id="PF04168">
    <property type="entry name" value="Alpha-E"/>
    <property type="match status" value="1"/>
</dbReference>
<protein>
    <recommendedName>
        <fullName evidence="1">DUF403 domain-containing protein</fullName>
    </recommendedName>
</protein>
<keyword evidence="3" id="KW-1185">Reference proteome</keyword>
<reference evidence="2 3" key="1">
    <citation type="submission" date="2019-09" db="EMBL/GenBank/DDBJ databases">
        <title>Parvibaculum sedimenti sp. nov., isolated from sediment.</title>
        <authorList>
            <person name="Wang Y."/>
        </authorList>
    </citation>
    <scope>NUCLEOTIDE SEQUENCE [LARGE SCALE GENOMIC DNA]</scope>
    <source>
        <strain evidence="2 3">HXT-9</strain>
    </source>
</reference>
<dbReference type="PANTHER" id="PTHR34595">
    <property type="entry name" value="BLR5612 PROTEIN"/>
    <property type="match status" value="1"/>
</dbReference>
<accession>A0A6N6VKU4</accession>
<name>A0A6N6VKU4_9HYPH</name>
<evidence type="ECO:0000313" key="3">
    <source>
        <dbReference type="Proteomes" id="UP000468901"/>
    </source>
</evidence>